<dbReference type="InterPro" id="IPR058792">
    <property type="entry name" value="Beta-barrel_RND_2"/>
</dbReference>
<feature type="compositionally biased region" description="Low complexity" evidence="5">
    <location>
        <begin position="1"/>
        <end position="13"/>
    </location>
</feature>
<keyword evidence="3" id="KW-0813">Transport</keyword>
<keyword evidence="11" id="KW-1185">Reference proteome</keyword>
<feature type="domain" description="CusB-like beta-barrel" evidence="8">
    <location>
        <begin position="249"/>
        <end position="319"/>
    </location>
</feature>
<sequence length="395" mass="42433">MSSSHDSVVPASSRDAESGKADSTAVKRASKIAVMVVIAFAVLGARAIWDRSAHANALEKTASESAQQYVTAVKPKAGPADQTVKLPGTLMGVTESPIYARSTGYIAHWYKDIGDTVKQGDLLATVDTPEIDRELSAAEATREQVKARLDLAGISAKRWQKLRSDDAVSQEELDERQSALTQSQADLDAANAEVGRLQELERFKSIVAPFAGVITRRNIDIGALVDAGSEGAGKELFMLAKTDVLKTYVYVPEAYSQRVKNGDRVRVTLNELPGKNFYGTVVRTADAIDTVTRSMQIEVDLPNPDGVLKPGAYADVQLDLPSSDAVVIPANTLLFRAEGLRVAVIDPNGQVHLKPVTVGEDYGTTLQITQGVNATDRLVLNPPDSLEDGQHVSVR</sequence>
<dbReference type="Gene3D" id="2.40.30.170">
    <property type="match status" value="1"/>
</dbReference>
<dbReference type="Pfam" id="PF25954">
    <property type="entry name" value="Beta-barrel_RND_2"/>
    <property type="match status" value="1"/>
</dbReference>
<evidence type="ECO:0000256" key="2">
    <source>
        <dbReference type="ARBA" id="ARBA00009477"/>
    </source>
</evidence>
<feature type="domain" description="Multidrug resistance protein MdtA-like barrel-sandwich hybrid" evidence="7">
    <location>
        <begin position="99"/>
        <end position="229"/>
    </location>
</feature>
<dbReference type="SUPFAM" id="SSF111369">
    <property type="entry name" value="HlyD-like secretion proteins"/>
    <property type="match status" value="1"/>
</dbReference>
<evidence type="ECO:0000259" key="6">
    <source>
        <dbReference type="Pfam" id="PF25876"/>
    </source>
</evidence>
<feature type="coiled-coil region" evidence="4">
    <location>
        <begin position="173"/>
        <end position="200"/>
    </location>
</feature>
<dbReference type="NCBIfam" id="TIGR01730">
    <property type="entry name" value="RND_mfp"/>
    <property type="match status" value="1"/>
</dbReference>
<evidence type="ECO:0000259" key="7">
    <source>
        <dbReference type="Pfam" id="PF25917"/>
    </source>
</evidence>
<protein>
    <submittedName>
        <fullName evidence="10">RND family efflux transporter, MFP subunit</fullName>
    </submittedName>
</protein>
<dbReference type="EMBL" id="FSRU01000001">
    <property type="protein sequence ID" value="SIO46424.1"/>
    <property type="molecule type" value="Genomic_DNA"/>
</dbReference>
<dbReference type="PANTHER" id="PTHR30469:SF37">
    <property type="entry name" value="RAGD PROTEIN"/>
    <property type="match status" value="1"/>
</dbReference>
<evidence type="ECO:0000256" key="4">
    <source>
        <dbReference type="SAM" id="Coils"/>
    </source>
</evidence>
<dbReference type="RefSeq" id="WP_074296784.1">
    <property type="nucleotide sequence ID" value="NZ_FSRU01000001.1"/>
</dbReference>
<dbReference type="InterPro" id="IPR058625">
    <property type="entry name" value="MdtA-like_BSH"/>
</dbReference>
<dbReference type="Pfam" id="PF25967">
    <property type="entry name" value="RND-MFP_C"/>
    <property type="match status" value="1"/>
</dbReference>
<dbReference type="Gene3D" id="1.10.287.470">
    <property type="entry name" value="Helix hairpin bin"/>
    <property type="match status" value="1"/>
</dbReference>
<keyword evidence="4" id="KW-0175">Coiled coil</keyword>
<feature type="domain" description="Multidrug resistance protein MdtA-like C-terminal permuted SH3" evidence="9">
    <location>
        <begin position="324"/>
        <end position="380"/>
    </location>
</feature>
<evidence type="ECO:0000313" key="11">
    <source>
        <dbReference type="Proteomes" id="UP000185151"/>
    </source>
</evidence>
<reference evidence="10 11" key="1">
    <citation type="submission" date="2016-11" db="EMBL/GenBank/DDBJ databases">
        <authorList>
            <person name="Jaros S."/>
            <person name="Januszkiewicz K."/>
            <person name="Wedrychowicz H."/>
        </authorList>
    </citation>
    <scope>NUCLEOTIDE SEQUENCE [LARGE SCALE GENOMIC DNA]</scope>
    <source>
        <strain evidence="10 11">GAS95</strain>
    </source>
</reference>
<dbReference type="PANTHER" id="PTHR30469">
    <property type="entry name" value="MULTIDRUG RESISTANCE PROTEIN MDTA"/>
    <property type="match status" value="1"/>
</dbReference>
<dbReference type="InterPro" id="IPR058627">
    <property type="entry name" value="MdtA-like_C"/>
</dbReference>
<dbReference type="Gene3D" id="2.40.50.100">
    <property type="match status" value="1"/>
</dbReference>
<dbReference type="FunFam" id="2.40.30.170:FF:000010">
    <property type="entry name" value="Efflux RND transporter periplasmic adaptor subunit"/>
    <property type="match status" value="1"/>
</dbReference>
<evidence type="ECO:0000313" key="10">
    <source>
        <dbReference type="EMBL" id="SIO46424.1"/>
    </source>
</evidence>
<evidence type="ECO:0000256" key="5">
    <source>
        <dbReference type="SAM" id="MobiDB-lite"/>
    </source>
</evidence>
<dbReference type="Gene3D" id="2.40.420.20">
    <property type="match status" value="1"/>
</dbReference>
<proteinExistence type="inferred from homology"/>
<dbReference type="GO" id="GO:1990281">
    <property type="term" value="C:efflux pump complex"/>
    <property type="evidence" value="ECO:0007669"/>
    <property type="project" value="TreeGrafter"/>
</dbReference>
<dbReference type="AlphaFoldDB" id="A0A1N6JPV2"/>
<dbReference type="InterPro" id="IPR006143">
    <property type="entry name" value="RND_pump_MFP"/>
</dbReference>
<name>A0A1N6JPV2_9BURK</name>
<dbReference type="GO" id="GO:0015562">
    <property type="term" value="F:efflux transmembrane transporter activity"/>
    <property type="evidence" value="ECO:0007669"/>
    <property type="project" value="TreeGrafter"/>
</dbReference>
<dbReference type="InterPro" id="IPR058624">
    <property type="entry name" value="MdtA-like_HH"/>
</dbReference>
<evidence type="ECO:0000259" key="8">
    <source>
        <dbReference type="Pfam" id="PF25954"/>
    </source>
</evidence>
<dbReference type="OrthoDB" id="9806939at2"/>
<organism evidence="10 11">
    <name type="scientific">Paraburkholderia phenazinium</name>
    <dbReference type="NCBI Taxonomy" id="60549"/>
    <lineage>
        <taxon>Bacteria</taxon>
        <taxon>Pseudomonadati</taxon>
        <taxon>Pseudomonadota</taxon>
        <taxon>Betaproteobacteria</taxon>
        <taxon>Burkholderiales</taxon>
        <taxon>Burkholderiaceae</taxon>
        <taxon>Paraburkholderia</taxon>
    </lineage>
</organism>
<accession>A0A1N6JPV2</accession>
<feature type="domain" description="Multidrug resistance protein MdtA-like alpha-helical hairpin" evidence="6">
    <location>
        <begin position="135"/>
        <end position="194"/>
    </location>
</feature>
<evidence type="ECO:0000259" key="9">
    <source>
        <dbReference type="Pfam" id="PF25967"/>
    </source>
</evidence>
<gene>
    <name evidence="10" type="ORF">SAMN05444165_3431</name>
</gene>
<comment type="subcellular location">
    <subcellularLocation>
        <location evidence="1">Cell envelope</location>
    </subcellularLocation>
</comment>
<dbReference type="Pfam" id="PF25876">
    <property type="entry name" value="HH_MFP_RND"/>
    <property type="match status" value="1"/>
</dbReference>
<dbReference type="Pfam" id="PF25917">
    <property type="entry name" value="BSH_RND"/>
    <property type="match status" value="1"/>
</dbReference>
<evidence type="ECO:0000256" key="1">
    <source>
        <dbReference type="ARBA" id="ARBA00004196"/>
    </source>
</evidence>
<evidence type="ECO:0000256" key="3">
    <source>
        <dbReference type="ARBA" id="ARBA00022448"/>
    </source>
</evidence>
<dbReference type="Proteomes" id="UP000185151">
    <property type="component" value="Unassembled WGS sequence"/>
</dbReference>
<comment type="similarity">
    <text evidence="2">Belongs to the membrane fusion protein (MFP) (TC 8.A.1) family.</text>
</comment>
<feature type="region of interest" description="Disordered" evidence="5">
    <location>
        <begin position="1"/>
        <end position="22"/>
    </location>
</feature>